<proteinExistence type="predicted"/>
<evidence type="ECO:0000259" key="1">
    <source>
        <dbReference type="Pfam" id="PF01612"/>
    </source>
</evidence>
<dbReference type="InterPro" id="IPR036397">
    <property type="entry name" value="RNaseH_sf"/>
</dbReference>
<sequence>MSTSTCSNPAIQVVDSPAAILNLLGSIENVPTLYVDLEGCPLSRHGSISILTIYVPSLSTAYIVDVHTMGNFAFTIANAAGVTLKAVLEASQINKVFFDVRNDSNALFHHFQVSLQGVQDLQLMELAARGKKRRLVAGLARAIKNDSPISKAEKMKWNQLKQSTACLFDPRKGGRYEVFNDRPFRDGILEYCAGDVALLPGLYDVYDRKLTAEWRQRVRTATADRVCLSQSASYDPNNRDNALGPWWRRHTGLPKSKIST</sequence>
<evidence type="ECO:0000313" key="2">
    <source>
        <dbReference type="EMBL" id="KAG6115687.1"/>
    </source>
</evidence>
<dbReference type="GO" id="GO:0006139">
    <property type="term" value="P:nucleobase-containing compound metabolic process"/>
    <property type="evidence" value="ECO:0007669"/>
    <property type="project" value="InterPro"/>
</dbReference>
<accession>A0A9P7Q167</accession>
<keyword evidence="3" id="KW-1185">Reference proteome</keyword>
<dbReference type="PANTHER" id="PTHR43040">
    <property type="entry name" value="RIBONUCLEASE D"/>
    <property type="match status" value="1"/>
</dbReference>
<protein>
    <recommendedName>
        <fullName evidence="1">3'-5' exonuclease domain-containing protein</fullName>
    </recommendedName>
</protein>
<comment type="caution">
    <text evidence="2">The sequence shown here is derived from an EMBL/GenBank/DDBJ whole genome shotgun (WGS) entry which is preliminary data.</text>
</comment>
<dbReference type="GO" id="GO:0008408">
    <property type="term" value="F:3'-5' exonuclease activity"/>
    <property type="evidence" value="ECO:0007669"/>
    <property type="project" value="InterPro"/>
</dbReference>
<dbReference type="InterPro" id="IPR002562">
    <property type="entry name" value="3'-5'_exonuclease_dom"/>
</dbReference>
<dbReference type="SUPFAM" id="SSF53098">
    <property type="entry name" value="Ribonuclease H-like"/>
    <property type="match status" value="1"/>
</dbReference>
<dbReference type="AlphaFoldDB" id="A0A9P7Q167"/>
<dbReference type="PANTHER" id="PTHR43040:SF1">
    <property type="entry name" value="RIBONUCLEASE D"/>
    <property type="match status" value="1"/>
</dbReference>
<dbReference type="Gene3D" id="3.30.420.10">
    <property type="entry name" value="Ribonuclease H-like superfamily/Ribonuclease H"/>
    <property type="match status" value="1"/>
</dbReference>
<name>A0A9P7Q167_9HYPO</name>
<dbReference type="EMBL" id="SRQM01000211">
    <property type="protein sequence ID" value="KAG6115687.1"/>
    <property type="molecule type" value="Genomic_DNA"/>
</dbReference>
<dbReference type="InterPro" id="IPR012337">
    <property type="entry name" value="RNaseH-like_sf"/>
</dbReference>
<reference evidence="2 3" key="1">
    <citation type="journal article" date="2020" name="bioRxiv">
        <title>Whole genome comparisons of ergot fungi reveals the divergence and evolution of species within the genus Claviceps are the result of varying mechanisms driving genome evolution and host range expansion.</title>
        <authorList>
            <person name="Wyka S.A."/>
            <person name="Mondo S.J."/>
            <person name="Liu M."/>
            <person name="Dettman J."/>
            <person name="Nalam V."/>
            <person name="Broders K.D."/>
        </authorList>
    </citation>
    <scope>NUCLEOTIDE SEQUENCE [LARGE SCALE GENOMIC DNA]</scope>
    <source>
        <strain evidence="2 3">LM576</strain>
    </source>
</reference>
<dbReference type="Proteomes" id="UP000732380">
    <property type="component" value="Unassembled WGS sequence"/>
</dbReference>
<feature type="domain" description="3'-5' exonuclease" evidence="1">
    <location>
        <begin position="12"/>
        <end position="204"/>
    </location>
</feature>
<dbReference type="GO" id="GO:0003676">
    <property type="term" value="F:nucleic acid binding"/>
    <property type="evidence" value="ECO:0007669"/>
    <property type="project" value="InterPro"/>
</dbReference>
<gene>
    <name evidence="2" type="ORF">E4U13_002561</name>
</gene>
<dbReference type="Pfam" id="PF01612">
    <property type="entry name" value="DNA_pol_A_exo1"/>
    <property type="match status" value="1"/>
</dbReference>
<evidence type="ECO:0000313" key="3">
    <source>
        <dbReference type="Proteomes" id="UP000732380"/>
    </source>
</evidence>
<organism evidence="2 3">
    <name type="scientific">Claviceps humidiphila</name>
    <dbReference type="NCBI Taxonomy" id="1294629"/>
    <lineage>
        <taxon>Eukaryota</taxon>
        <taxon>Fungi</taxon>
        <taxon>Dikarya</taxon>
        <taxon>Ascomycota</taxon>
        <taxon>Pezizomycotina</taxon>
        <taxon>Sordariomycetes</taxon>
        <taxon>Hypocreomycetidae</taxon>
        <taxon>Hypocreales</taxon>
        <taxon>Clavicipitaceae</taxon>
        <taxon>Claviceps</taxon>
    </lineage>
</organism>